<sequence>MFIHYRARCGLTYPAPSFDFSLALPAALEIVRSGGSYIVVFSNLCLSFALNGTVTGYGIENASGTESGIQSRDHDQYQNQVWD</sequence>
<feature type="region of interest" description="Disordered" evidence="1">
    <location>
        <begin position="64"/>
        <end position="83"/>
    </location>
</feature>
<protein>
    <submittedName>
        <fullName evidence="2">Uncharacterized protein</fullName>
    </submittedName>
</protein>
<comment type="caution">
    <text evidence="2">The sequence shown here is derived from an EMBL/GenBank/DDBJ whole genome shotgun (WGS) entry which is preliminary data.</text>
</comment>
<proteinExistence type="predicted"/>
<dbReference type="Proteomes" id="UP000299102">
    <property type="component" value="Unassembled WGS sequence"/>
</dbReference>
<evidence type="ECO:0000256" key="1">
    <source>
        <dbReference type="SAM" id="MobiDB-lite"/>
    </source>
</evidence>
<gene>
    <name evidence="2" type="ORF">EVAR_23855_1</name>
</gene>
<name>A0A4C1V5A5_EUMVA</name>
<organism evidence="2 3">
    <name type="scientific">Eumeta variegata</name>
    <name type="common">Bagworm moth</name>
    <name type="synonym">Eumeta japonica</name>
    <dbReference type="NCBI Taxonomy" id="151549"/>
    <lineage>
        <taxon>Eukaryota</taxon>
        <taxon>Metazoa</taxon>
        <taxon>Ecdysozoa</taxon>
        <taxon>Arthropoda</taxon>
        <taxon>Hexapoda</taxon>
        <taxon>Insecta</taxon>
        <taxon>Pterygota</taxon>
        <taxon>Neoptera</taxon>
        <taxon>Endopterygota</taxon>
        <taxon>Lepidoptera</taxon>
        <taxon>Glossata</taxon>
        <taxon>Ditrysia</taxon>
        <taxon>Tineoidea</taxon>
        <taxon>Psychidae</taxon>
        <taxon>Oiketicinae</taxon>
        <taxon>Eumeta</taxon>
    </lineage>
</organism>
<evidence type="ECO:0000313" key="3">
    <source>
        <dbReference type="Proteomes" id="UP000299102"/>
    </source>
</evidence>
<reference evidence="2 3" key="1">
    <citation type="journal article" date="2019" name="Commun. Biol.">
        <title>The bagworm genome reveals a unique fibroin gene that provides high tensile strength.</title>
        <authorList>
            <person name="Kono N."/>
            <person name="Nakamura H."/>
            <person name="Ohtoshi R."/>
            <person name="Tomita M."/>
            <person name="Numata K."/>
            <person name="Arakawa K."/>
        </authorList>
    </citation>
    <scope>NUCLEOTIDE SEQUENCE [LARGE SCALE GENOMIC DNA]</scope>
</reference>
<keyword evidence="3" id="KW-1185">Reference proteome</keyword>
<dbReference type="AlphaFoldDB" id="A0A4C1V5A5"/>
<dbReference type="EMBL" id="BGZK01000274">
    <property type="protein sequence ID" value="GBP33452.1"/>
    <property type="molecule type" value="Genomic_DNA"/>
</dbReference>
<accession>A0A4C1V5A5</accession>
<evidence type="ECO:0000313" key="2">
    <source>
        <dbReference type="EMBL" id="GBP33452.1"/>
    </source>
</evidence>